<keyword evidence="3" id="KW-1003">Cell membrane</keyword>
<feature type="transmembrane region" description="Helical" evidence="7">
    <location>
        <begin position="466"/>
        <end position="487"/>
    </location>
</feature>
<evidence type="ECO:0000256" key="4">
    <source>
        <dbReference type="ARBA" id="ARBA00022692"/>
    </source>
</evidence>
<evidence type="ECO:0000256" key="3">
    <source>
        <dbReference type="ARBA" id="ARBA00022475"/>
    </source>
</evidence>
<dbReference type="EMBL" id="NSKC01000003">
    <property type="protein sequence ID" value="PAU84140.1"/>
    <property type="molecule type" value="Genomic_DNA"/>
</dbReference>
<feature type="transmembrane region" description="Helical" evidence="7">
    <location>
        <begin position="141"/>
        <end position="167"/>
    </location>
</feature>
<dbReference type="RefSeq" id="WP_095636497.1">
    <property type="nucleotide sequence ID" value="NZ_NSKC01000003.1"/>
</dbReference>
<dbReference type="Proteomes" id="UP000218083">
    <property type="component" value="Unassembled WGS sequence"/>
</dbReference>
<proteinExistence type="predicted"/>
<feature type="transmembrane region" description="Helical" evidence="7">
    <location>
        <begin position="34"/>
        <end position="56"/>
    </location>
</feature>
<sequence length="593" mass="60492">MTLPASAPLALVPLLVVAVLLVGLLWSASRAMPVAWLAAAAVAFLAWDMPVEWILAASANGAMAAIEILWIVFGALVLLYTLMNSGAVDRINAGFASISDDRRVQVVLLGFFLATFIEGVAGFGTPAAVVAPLLLALGFPAFAAVVAALVGHAVATVFGAVGTPIIVGFEQPLDAVSEAIVGGGFDSVGAYSASAGGWAAVFNGLLGTLMPLFAVGMVVYFFGATDPENRSLAPVWEVAPLCLFAGVTFAVPYVAAAWLVGPELPSLIAAMVGGAVVVVTLNAGYLLPAEEWTFPPREEWPSHWVGSIEPGSDAAEADIGAETVAGGDETPTVGGGARADTGEPSISLLRAWSPYLALVVLLIGTRVIDPIASFLQSGPGMTIAVEELFGTTIGGAIGWAYVPGTWLLVSALLAVPLFRMEAGDVTDAWREAAGKIVSPAIALVFVIAMVEVMLQTAAHPGAAADGSMIVVLADATASTLGATYPFFAPVVGTLGAFIAGSITVSNVTFAAFQFEIAQELGLSTQLLVGAQTIGASIGNTIAIHNVIAALATVGLVGKAGRVIRLNLIPVAYYLAVGGALTVAFVYAVFPTVF</sequence>
<comment type="caution">
    <text evidence="8">The sequence shown here is derived from an EMBL/GenBank/DDBJ whole genome shotgun (WGS) entry which is preliminary data.</text>
</comment>
<feature type="transmembrane region" description="Helical" evidence="7">
    <location>
        <begin position="205"/>
        <end position="223"/>
    </location>
</feature>
<dbReference type="GO" id="GO:0015295">
    <property type="term" value="F:solute:proton symporter activity"/>
    <property type="evidence" value="ECO:0007669"/>
    <property type="project" value="TreeGrafter"/>
</dbReference>
<dbReference type="InterPro" id="IPR003804">
    <property type="entry name" value="Lactate_perm"/>
</dbReference>
<dbReference type="PANTHER" id="PTHR30003:SF0">
    <property type="entry name" value="GLYCOLATE PERMEASE GLCA-RELATED"/>
    <property type="match status" value="1"/>
</dbReference>
<feature type="transmembrane region" description="Helical" evidence="7">
    <location>
        <begin position="436"/>
        <end position="454"/>
    </location>
</feature>
<protein>
    <submittedName>
        <fullName evidence="8">Lactate permease</fullName>
    </submittedName>
</protein>
<evidence type="ECO:0000256" key="5">
    <source>
        <dbReference type="ARBA" id="ARBA00022989"/>
    </source>
</evidence>
<keyword evidence="4 7" id="KW-0812">Transmembrane</keyword>
<feature type="transmembrane region" description="Helical" evidence="7">
    <location>
        <begin position="494"/>
        <end position="513"/>
    </location>
</feature>
<dbReference type="OrthoDB" id="213326at2157"/>
<evidence type="ECO:0000313" key="9">
    <source>
        <dbReference type="Proteomes" id="UP000218083"/>
    </source>
</evidence>
<dbReference type="GO" id="GO:0015129">
    <property type="term" value="F:lactate transmembrane transporter activity"/>
    <property type="evidence" value="ECO:0007669"/>
    <property type="project" value="InterPro"/>
</dbReference>
<feature type="transmembrane region" description="Helical" evidence="7">
    <location>
        <begin position="104"/>
        <end position="135"/>
    </location>
</feature>
<evidence type="ECO:0000313" key="8">
    <source>
        <dbReference type="EMBL" id="PAU84140.1"/>
    </source>
</evidence>
<feature type="transmembrane region" description="Helical" evidence="7">
    <location>
        <begin position="533"/>
        <end position="555"/>
    </location>
</feature>
<feature type="transmembrane region" description="Helical" evidence="7">
    <location>
        <begin position="396"/>
        <end position="415"/>
    </location>
</feature>
<keyword evidence="2" id="KW-0813">Transport</keyword>
<evidence type="ECO:0000256" key="6">
    <source>
        <dbReference type="ARBA" id="ARBA00023136"/>
    </source>
</evidence>
<reference evidence="8 9" key="1">
    <citation type="submission" date="2017-08" db="EMBL/GenBank/DDBJ databases">
        <title>The strain WRN001 was isolated from Binhai saline alkaline soil, Tianjin, China.</title>
        <authorList>
            <person name="Liu D."/>
            <person name="Zhang G."/>
        </authorList>
    </citation>
    <scope>NUCLEOTIDE SEQUENCE [LARGE SCALE GENOMIC DNA]</scope>
    <source>
        <strain evidence="8 9">WN019</strain>
    </source>
</reference>
<feature type="transmembrane region" description="Helical" evidence="7">
    <location>
        <begin position="62"/>
        <end position="83"/>
    </location>
</feature>
<dbReference type="Pfam" id="PF02652">
    <property type="entry name" value="Lactate_perm"/>
    <property type="match status" value="2"/>
</dbReference>
<dbReference type="GO" id="GO:0005886">
    <property type="term" value="C:plasma membrane"/>
    <property type="evidence" value="ECO:0007669"/>
    <property type="project" value="UniProtKB-SubCell"/>
</dbReference>
<feature type="transmembrane region" description="Helical" evidence="7">
    <location>
        <begin position="6"/>
        <end position="27"/>
    </location>
</feature>
<evidence type="ECO:0000256" key="7">
    <source>
        <dbReference type="SAM" id="Phobius"/>
    </source>
</evidence>
<comment type="subcellular location">
    <subcellularLocation>
        <location evidence="1">Cell membrane</location>
        <topology evidence="1">Multi-pass membrane protein</topology>
    </subcellularLocation>
</comment>
<feature type="transmembrane region" description="Helical" evidence="7">
    <location>
        <begin position="235"/>
        <end position="260"/>
    </location>
</feature>
<evidence type="ECO:0000256" key="2">
    <source>
        <dbReference type="ARBA" id="ARBA00022448"/>
    </source>
</evidence>
<organism evidence="8 9">
    <name type="scientific">Halorubrum salipaludis</name>
    <dbReference type="NCBI Taxonomy" id="2032630"/>
    <lineage>
        <taxon>Archaea</taxon>
        <taxon>Methanobacteriati</taxon>
        <taxon>Methanobacteriota</taxon>
        <taxon>Stenosarchaea group</taxon>
        <taxon>Halobacteria</taxon>
        <taxon>Halobacteriales</taxon>
        <taxon>Haloferacaceae</taxon>
        <taxon>Halorubrum</taxon>
    </lineage>
</organism>
<dbReference type="PANTHER" id="PTHR30003">
    <property type="entry name" value="L-LACTATE PERMEASE"/>
    <property type="match status" value="1"/>
</dbReference>
<dbReference type="AlphaFoldDB" id="A0A2A2FH12"/>
<feature type="transmembrane region" description="Helical" evidence="7">
    <location>
        <begin position="567"/>
        <end position="589"/>
    </location>
</feature>
<evidence type="ECO:0000256" key="1">
    <source>
        <dbReference type="ARBA" id="ARBA00004651"/>
    </source>
</evidence>
<feature type="transmembrane region" description="Helical" evidence="7">
    <location>
        <begin position="266"/>
        <end position="287"/>
    </location>
</feature>
<name>A0A2A2FH12_9EURY</name>
<keyword evidence="5 7" id="KW-1133">Transmembrane helix</keyword>
<keyword evidence="6 7" id="KW-0472">Membrane</keyword>
<accession>A0A2A2FH12</accession>
<keyword evidence="9" id="KW-1185">Reference proteome</keyword>
<gene>
    <name evidence="8" type="ORF">CK500_06825</name>
</gene>